<keyword evidence="2" id="KW-1185">Reference proteome</keyword>
<dbReference type="AlphaFoldDB" id="A0AAE1I9F9"/>
<name>A0AAE1I9F9_9HYPO</name>
<sequence length="130" mass="13618">MPLNRIIIVIIRQLKGGGAGVWKLRSPALGLAGPFAQPPVTSTSTLTLTLTFSHCPCHWKRLVAAITDTWLGLLPTNHADATALGKAPALVVAIRYRAVGDGAAARVRWISGAPPAALVPVATELQVGDR</sequence>
<dbReference type="GeneID" id="87923548"/>
<proteinExistence type="predicted"/>
<dbReference type="Proteomes" id="UP001273209">
    <property type="component" value="Unassembled WGS sequence"/>
</dbReference>
<comment type="caution">
    <text evidence="1">The sequence shown here is derived from an EMBL/GenBank/DDBJ whole genome shotgun (WGS) entry which is preliminary data.</text>
</comment>
<organism evidence="1 2">
    <name type="scientific">Trichoderma aggressivum f. europaeum</name>
    <dbReference type="NCBI Taxonomy" id="173218"/>
    <lineage>
        <taxon>Eukaryota</taxon>
        <taxon>Fungi</taxon>
        <taxon>Dikarya</taxon>
        <taxon>Ascomycota</taxon>
        <taxon>Pezizomycotina</taxon>
        <taxon>Sordariomycetes</taxon>
        <taxon>Hypocreomycetidae</taxon>
        <taxon>Hypocreales</taxon>
        <taxon>Hypocreaceae</taxon>
        <taxon>Trichoderma</taxon>
    </lineage>
</organism>
<dbReference type="EMBL" id="JAWRVG010000045">
    <property type="protein sequence ID" value="KAK4064945.1"/>
    <property type="molecule type" value="Genomic_DNA"/>
</dbReference>
<accession>A0AAE1I9F9</accession>
<evidence type="ECO:0000313" key="1">
    <source>
        <dbReference type="EMBL" id="KAK4064945.1"/>
    </source>
</evidence>
<evidence type="ECO:0000313" key="2">
    <source>
        <dbReference type="Proteomes" id="UP001273209"/>
    </source>
</evidence>
<dbReference type="RefSeq" id="XP_062752233.1">
    <property type="nucleotide sequence ID" value="XM_062903643.1"/>
</dbReference>
<reference evidence="1" key="1">
    <citation type="submission" date="2023-11" db="EMBL/GenBank/DDBJ databases">
        <title>The genome sequences of three competitors of mushroom-forming fungi.</title>
        <authorList>
            <person name="Beijen E."/>
            <person name="Ohm R.A."/>
        </authorList>
    </citation>
    <scope>NUCLEOTIDE SEQUENCE</scope>
    <source>
        <strain evidence="1">CBS 100526</strain>
    </source>
</reference>
<gene>
    <name evidence="1" type="ORF">Triagg1_8761</name>
</gene>
<protein>
    <submittedName>
        <fullName evidence="1">Uncharacterized protein</fullName>
    </submittedName>
</protein>